<evidence type="ECO:0000313" key="6">
    <source>
        <dbReference type="EMBL" id="KAJ3055711.1"/>
    </source>
</evidence>
<keyword evidence="3" id="KW-0175">Coiled coil</keyword>
<feature type="region of interest" description="Disordered" evidence="4">
    <location>
        <begin position="251"/>
        <end position="274"/>
    </location>
</feature>
<evidence type="ECO:0000313" key="7">
    <source>
        <dbReference type="Proteomes" id="UP001212841"/>
    </source>
</evidence>
<feature type="compositionally biased region" description="Polar residues" evidence="4">
    <location>
        <begin position="86"/>
        <end position="101"/>
    </location>
</feature>
<evidence type="ECO:0000256" key="4">
    <source>
        <dbReference type="SAM" id="MobiDB-lite"/>
    </source>
</evidence>
<feature type="compositionally biased region" description="Polar residues" evidence="4">
    <location>
        <begin position="215"/>
        <end position="238"/>
    </location>
</feature>
<dbReference type="InterPro" id="IPR046347">
    <property type="entry name" value="bZIP_sf"/>
</dbReference>
<dbReference type="PANTHER" id="PTHR40621:SF6">
    <property type="entry name" value="AP-1-LIKE TRANSCRIPTION FACTOR YAP1-RELATED"/>
    <property type="match status" value="1"/>
</dbReference>
<organism evidence="6 7">
    <name type="scientific">Rhizophlyctis rosea</name>
    <dbReference type="NCBI Taxonomy" id="64517"/>
    <lineage>
        <taxon>Eukaryota</taxon>
        <taxon>Fungi</taxon>
        <taxon>Fungi incertae sedis</taxon>
        <taxon>Chytridiomycota</taxon>
        <taxon>Chytridiomycota incertae sedis</taxon>
        <taxon>Chytridiomycetes</taxon>
        <taxon>Rhizophlyctidales</taxon>
        <taxon>Rhizophlyctidaceae</taxon>
        <taxon>Rhizophlyctis</taxon>
    </lineage>
</organism>
<dbReference type="InterPro" id="IPR004827">
    <property type="entry name" value="bZIP"/>
</dbReference>
<dbReference type="EMBL" id="JADGJD010000065">
    <property type="protein sequence ID" value="KAJ3055711.1"/>
    <property type="molecule type" value="Genomic_DNA"/>
</dbReference>
<dbReference type="Pfam" id="PF00170">
    <property type="entry name" value="bZIP_1"/>
    <property type="match status" value="1"/>
</dbReference>
<sequence>MNTIAMDPLVASTNMYSNPTIQPSYLDSQLIQQLLFPNSQPSTQTNAQALSGYNVAKKRPVEQELGQRKNLSHVATPAPIAAVKSLQASSSTPGTPVNTQGAAPAAGADTPLKKKPGRKPATTEPANKRTAQNRAAQRAFRERKERYVKELETRVQQLEDAQRHAEAGSLIEENTKLRRKLEALESENTILREMSFSFEFPTGQAVPGAQELPNDISTQSNYSSAQSDYSPDLMTGQQLGVGQSPLFSVAQSSPYSTSTNDVPSLDGGDTYSSLFDEQHSTASEHDITSPPNPDQGFKFFGAQPGPAYDVLSTLADPTQPFINTSTPTLDFSSSAFHSYRDAGPFSATFNNPTMPSINDDEFNALFAPINTTDDSVLTGLGMGVPEPPKTVGTGSEECKKIYNDVKAMIDDPGAIDQLCDIFKAKAQCSEFSKLQSQILDACKEGNKDEILDLINICKEKKRMHMLRLKAGVTTLAPEYTSSI</sequence>
<keyword evidence="2" id="KW-0539">Nucleus</keyword>
<dbReference type="SUPFAM" id="SSF57959">
    <property type="entry name" value="Leucine zipper domain"/>
    <property type="match status" value="1"/>
</dbReference>
<feature type="compositionally biased region" description="Polar residues" evidence="4">
    <location>
        <begin position="251"/>
        <end position="262"/>
    </location>
</feature>
<dbReference type="InterPro" id="IPR050936">
    <property type="entry name" value="AP-1-like"/>
</dbReference>
<dbReference type="SMART" id="SM00338">
    <property type="entry name" value="BRLZ"/>
    <property type="match status" value="1"/>
</dbReference>
<gene>
    <name evidence="6" type="ORF">HK097_009596</name>
</gene>
<keyword evidence="7" id="KW-1185">Reference proteome</keyword>
<dbReference type="PANTHER" id="PTHR40621">
    <property type="entry name" value="TRANSCRIPTION FACTOR KAPC-RELATED"/>
    <property type="match status" value="1"/>
</dbReference>
<dbReference type="PROSITE" id="PS00036">
    <property type="entry name" value="BZIP_BASIC"/>
    <property type="match status" value="1"/>
</dbReference>
<protein>
    <recommendedName>
        <fullName evidence="5">BZIP domain-containing protein</fullName>
    </recommendedName>
</protein>
<accession>A0AAD5X916</accession>
<proteinExistence type="predicted"/>
<feature type="coiled-coil region" evidence="3">
    <location>
        <begin position="141"/>
        <end position="194"/>
    </location>
</feature>
<dbReference type="Gene3D" id="1.20.5.170">
    <property type="match status" value="1"/>
</dbReference>
<reference evidence="6" key="1">
    <citation type="submission" date="2020-05" db="EMBL/GenBank/DDBJ databases">
        <title>Phylogenomic resolution of chytrid fungi.</title>
        <authorList>
            <person name="Stajich J.E."/>
            <person name="Amses K."/>
            <person name="Simmons R."/>
            <person name="Seto K."/>
            <person name="Myers J."/>
            <person name="Bonds A."/>
            <person name="Quandt C.A."/>
            <person name="Barry K."/>
            <person name="Liu P."/>
            <person name="Grigoriev I."/>
            <person name="Longcore J.E."/>
            <person name="James T.Y."/>
        </authorList>
    </citation>
    <scope>NUCLEOTIDE SEQUENCE</scope>
    <source>
        <strain evidence="6">JEL0318</strain>
    </source>
</reference>
<dbReference type="GO" id="GO:0001228">
    <property type="term" value="F:DNA-binding transcription activator activity, RNA polymerase II-specific"/>
    <property type="evidence" value="ECO:0007669"/>
    <property type="project" value="TreeGrafter"/>
</dbReference>
<evidence type="ECO:0000256" key="1">
    <source>
        <dbReference type="ARBA" id="ARBA00004123"/>
    </source>
</evidence>
<dbReference type="GO" id="GO:0000976">
    <property type="term" value="F:transcription cis-regulatory region binding"/>
    <property type="evidence" value="ECO:0007669"/>
    <property type="project" value="InterPro"/>
</dbReference>
<evidence type="ECO:0000259" key="5">
    <source>
        <dbReference type="PROSITE" id="PS00036"/>
    </source>
</evidence>
<name>A0AAD5X916_9FUNG</name>
<dbReference type="Proteomes" id="UP001212841">
    <property type="component" value="Unassembled WGS sequence"/>
</dbReference>
<comment type="subcellular location">
    <subcellularLocation>
        <location evidence="1">Nucleus</location>
    </subcellularLocation>
</comment>
<feature type="region of interest" description="Disordered" evidence="4">
    <location>
        <begin position="85"/>
        <end position="140"/>
    </location>
</feature>
<evidence type="ECO:0000256" key="3">
    <source>
        <dbReference type="SAM" id="Coils"/>
    </source>
</evidence>
<dbReference type="CDD" id="cd14688">
    <property type="entry name" value="bZIP_YAP"/>
    <property type="match status" value="1"/>
</dbReference>
<dbReference type="GO" id="GO:0090575">
    <property type="term" value="C:RNA polymerase II transcription regulator complex"/>
    <property type="evidence" value="ECO:0007669"/>
    <property type="project" value="TreeGrafter"/>
</dbReference>
<dbReference type="AlphaFoldDB" id="A0AAD5X916"/>
<evidence type="ECO:0000256" key="2">
    <source>
        <dbReference type="ARBA" id="ARBA00023242"/>
    </source>
</evidence>
<comment type="caution">
    <text evidence="6">The sequence shown here is derived from an EMBL/GenBank/DDBJ whole genome shotgun (WGS) entry which is preliminary data.</text>
</comment>
<feature type="domain" description="BZIP" evidence="5">
    <location>
        <begin position="128"/>
        <end position="143"/>
    </location>
</feature>
<feature type="region of interest" description="Disordered" evidence="4">
    <location>
        <begin position="207"/>
        <end position="238"/>
    </location>
</feature>